<evidence type="ECO:0000256" key="1">
    <source>
        <dbReference type="SAM" id="SignalP"/>
    </source>
</evidence>
<dbReference type="EMBL" id="JACJQB010000064">
    <property type="protein sequence ID" value="MBD2189958.1"/>
    <property type="molecule type" value="Genomic_DNA"/>
</dbReference>
<protein>
    <submittedName>
        <fullName evidence="2">Uncharacterized protein</fullName>
    </submittedName>
</protein>
<feature type="chain" id="PRO_5046068980" evidence="1">
    <location>
        <begin position="29"/>
        <end position="190"/>
    </location>
</feature>
<name>A0ABR8A2X4_9CYAN</name>
<sequence length="190" mass="21282">MLCKNRLFRFCGTVLGAFIISLSVNAYADSNSQSVISASLANLADGNYQLCSQPQPLDWHGGDTGVCFNFVKTGERVSGYYGYPRTDNFICVRGQVNGSLVKGEALAISWGGRQWMNIPKHEFTWDEEGHLAISDGKITRTITDERGGRTEWILFSDAKLDTKGFYRSEHLSMTPPSQLCQWYNQSPKHQ</sequence>
<dbReference type="RefSeq" id="WP_190404768.1">
    <property type="nucleotide sequence ID" value="NZ_JACJQB010000064.1"/>
</dbReference>
<feature type="signal peptide" evidence="1">
    <location>
        <begin position="1"/>
        <end position="28"/>
    </location>
</feature>
<evidence type="ECO:0000313" key="2">
    <source>
        <dbReference type="EMBL" id="MBD2189958.1"/>
    </source>
</evidence>
<evidence type="ECO:0000313" key="3">
    <source>
        <dbReference type="Proteomes" id="UP000642094"/>
    </source>
</evidence>
<keyword evidence="3" id="KW-1185">Reference proteome</keyword>
<proteinExistence type="predicted"/>
<comment type="caution">
    <text evidence="2">The sequence shown here is derived from an EMBL/GenBank/DDBJ whole genome shotgun (WGS) entry which is preliminary data.</text>
</comment>
<keyword evidence="1" id="KW-0732">Signal</keyword>
<reference evidence="2 3" key="1">
    <citation type="journal article" date="2020" name="ISME J.">
        <title>Comparative genomics reveals insights into cyanobacterial evolution and habitat adaptation.</title>
        <authorList>
            <person name="Chen M.Y."/>
            <person name="Teng W.K."/>
            <person name="Zhao L."/>
            <person name="Hu C.X."/>
            <person name="Zhou Y.K."/>
            <person name="Han B.P."/>
            <person name="Song L.R."/>
            <person name="Shu W.S."/>
        </authorList>
    </citation>
    <scope>NUCLEOTIDE SEQUENCE [LARGE SCALE GENOMIC DNA]</scope>
    <source>
        <strain evidence="2 3">FACHB-723</strain>
    </source>
</reference>
<organism evidence="2 3">
    <name type="scientific">Pseudanabaena mucicola FACHB-723</name>
    <dbReference type="NCBI Taxonomy" id="2692860"/>
    <lineage>
        <taxon>Bacteria</taxon>
        <taxon>Bacillati</taxon>
        <taxon>Cyanobacteriota</taxon>
        <taxon>Cyanophyceae</taxon>
        <taxon>Pseudanabaenales</taxon>
        <taxon>Pseudanabaenaceae</taxon>
        <taxon>Pseudanabaena</taxon>
    </lineage>
</organism>
<dbReference type="Proteomes" id="UP000642094">
    <property type="component" value="Unassembled WGS sequence"/>
</dbReference>
<accession>A0ABR8A2X4</accession>
<gene>
    <name evidence="2" type="ORF">H6F41_17675</name>
</gene>